<protein>
    <recommendedName>
        <fullName evidence="5">FAD-dependent oxidoreductase domain-containing protein 2</fullName>
    </recommendedName>
</protein>
<feature type="chain" id="PRO_5042431499" description="FAD-dependent oxidoreductase domain-containing protein 2" evidence="2">
    <location>
        <begin position="20"/>
        <end position="597"/>
    </location>
</feature>
<dbReference type="Proteomes" id="UP000005408">
    <property type="component" value="Unassembled WGS sequence"/>
</dbReference>
<dbReference type="GO" id="GO:0004497">
    <property type="term" value="F:monooxygenase activity"/>
    <property type="evidence" value="ECO:0007669"/>
    <property type="project" value="TreeGrafter"/>
</dbReference>
<dbReference type="PANTHER" id="PTHR43539:SF23">
    <property type="entry name" value="FAD-DEPENDENT OXIDOREDUCTASE DOMAIN-CONTAINING PROTEIN 2"/>
    <property type="match status" value="1"/>
</dbReference>
<dbReference type="InterPro" id="IPR036188">
    <property type="entry name" value="FAD/NAD-bd_sf"/>
</dbReference>
<dbReference type="FunFam" id="3.50.50.60:FF:000300">
    <property type="entry name" value="FAD-dependent oxidoreductase domain-containing 2"/>
    <property type="match status" value="1"/>
</dbReference>
<dbReference type="GO" id="GO:0005788">
    <property type="term" value="C:endoplasmic reticulum lumen"/>
    <property type="evidence" value="ECO:0007669"/>
    <property type="project" value="TreeGrafter"/>
</dbReference>
<name>A0A8W8L0P8_MAGGI</name>
<dbReference type="InterPro" id="IPR050982">
    <property type="entry name" value="Auxin_biosynth/cation_transpt"/>
</dbReference>
<dbReference type="Gene3D" id="3.50.50.60">
    <property type="entry name" value="FAD/NAD(P)-binding domain"/>
    <property type="match status" value="2"/>
</dbReference>
<keyword evidence="2" id="KW-0732">Signal</keyword>
<dbReference type="GO" id="GO:0050660">
    <property type="term" value="F:flavin adenine dinucleotide binding"/>
    <property type="evidence" value="ECO:0007669"/>
    <property type="project" value="TreeGrafter"/>
</dbReference>
<keyword evidence="1" id="KW-0560">Oxidoreductase</keyword>
<dbReference type="PRINTS" id="PR00368">
    <property type="entry name" value="FADPNR"/>
</dbReference>
<reference evidence="3" key="1">
    <citation type="submission" date="2022-08" db="UniProtKB">
        <authorList>
            <consortium name="EnsemblMetazoa"/>
        </authorList>
    </citation>
    <scope>IDENTIFICATION</scope>
    <source>
        <strain evidence="3">05x7-T-G4-1.051#20</strain>
    </source>
</reference>
<dbReference type="GO" id="GO:0036503">
    <property type="term" value="P:ERAD pathway"/>
    <property type="evidence" value="ECO:0007669"/>
    <property type="project" value="TreeGrafter"/>
</dbReference>
<dbReference type="OMA" id="HRICLID"/>
<organism evidence="3 4">
    <name type="scientific">Magallana gigas</name>
    <name type="common">Pacific oyster</name>
    <name type="synonym">Crassostrea gigas</name>
    <dbReference type="NCBI Taxonomy" id="29159"/>
    <lineage>
        <taxon>Eukaryota</taxon>
        <taxon>Metazoa</taxon>
        <taxon>Spiralia</taxon>
        <taxon>Lophotrochozoa</taxon>
        <taxon>Mollusca</taxon>
        <taxon>Bivalvia</taxon>
        <taxon>Autobranchia</taxon>
        <taxon>Pteriomorphia</taxon>
        <taxon>Ostreida</taxon>
        <taxon>Ostreoidea</taxon>
        <taxon>Ostreidae</taxon>
        <taxon>Magallana</taxon>
    </lineage>
</organism>
<feature type="signal peptide" evidence="2">
    <location>
        <begin position="1"/>
        <end position="19"/>
    </location>
</feature>
<dbReference type="PANTHER" id="PTHR43539">
    <property type="entry name" value="FLAVIN-BINDING MONOOXYGENASE-LIKE PROTEIN (AFU_ORTHOLOGUE AFUA_4G09220)"/>
    <property type="match status" value="1"/>
</dbReference>
<dbReference type="Pfam" id="PF13738">
    <property type="entry name" value="Pyr_redox_3"/>
    <property type="match status" value="1"/>
</dbReference>
<evidence type="ECO:0000256" key="2">
    <source>
        <dbReference type="SAM" id="SignalP"/>
    </source>
</evidence>
<dbReference type="AlphaFoldDB" id="A0A8W8L0P8"/>
<sequence length="597" mass="68909">MEYSFGFMFVGFLLVTGSASPIEHDYCVIGAGPAGLQIGYFLHKAHRNYVILEKSSSAGSFYTKYPIHRKLISINKIYTGRDNKEYNLRHDWNSLLSDDDRMLFKQFSRQMFPPADVMVTYLDSYARHFNLTIRYNTEISDIHSLHGNASTKIGMKDQNGNNYLCRVAIVATGIWKPRIPDIPGHELMDGYEDLSLNASDYEGKSVMILGRGNSAFETATAIYDKTNFVHMVGRHRLRFAWETHYVGDLRAVNNELLDTYQLKSLDGLLEYDINDYKVVRQGGHLYLRENPPPGSQWEEYDNDPLLTPYDKIIRCLGFQFDSSIFRKVSDVASRPSQKYPFIDYDYRSPVVDGLYFTGTIAHSLDYRQSAGGFIHGFRYSARVLSKILNWRYHQERWPSEILPLSNLTTAIIRRVNEASGLYQMFAYLGDIILLSKDGLCEYIEEYPVKLIHRFSEVTGIDTQNKQVLVVLLQYGEGFHGPEEDVFRVDRAATDPEYADYSNFLHPVVHYFQEIPKEQNIRRKKWSHPLPPADKIHHVLEDFSANWDRPLTHVKPLDVFLRRTLKDLYNIKCASTTNMFSQYSISSKSLDSQHCIAT</sequence>
<dbReference type="SUPFAM" id="SSF51905">
    <property type="entry name" value="FAD/NAD(P)-binding domain"/>
    <property type="match status" value="1"/>
</dbReference>
<dbReference type="EnsemblMetazoa" id="G2610.4">
    <property type="protein sequence ID" value="G2610.4:cds"/>
    <property type="gene ID" value="G2610"/>
</dbReference>
<proteinExistence type="predicted"/>
<dbReference type="OrthoDB" id="66881at2759"/>
<evidence type="ECO:0000313" key="4">
    <source>
        <dbReference type="Proteomes" id="UP000005408"/>
    </source>
</evidence>
<dbReference type="EnsemblMetazoa" id="G2610.1">
    <property type="protein sequence ID" value="G2610.1:cds"/>
    <property type="gene ID" value="G2610"/>
</dbReference>
<evidence type="ECO:0000256" key="1">
    <source>
        <dbReference type="ARBA" id="ARBA00023002"/>
    </source>
</evidence>
<accession>A0A8W8L0P8</accession>
<evidence type="ECO:0000313" key="3">
    <source>
        <dbReference type="EnsemblMetazoa" id="G2610.4:cds"/>
    </source>
</evidence>
<dbReference type="EnsemblMetazoa" id="G2610.2">
    <property type="protein sequence ID" value="G2610.2:cds"/>
    <property type="gene ID" value="G2610"/>
</dbReference>
<evidence type="ECO:0008006" key="5">
    <source>
        <dbReference type="Google" id="ProtNLM"/>
    </source>
</evidence>
<keyword evidence="4" id="KW-1185">Reference proteome</keyword>